<gene>
    <name evidence="2" type="ORF">P0E79_15865</name>
</gene>
<protein>
    <submittedName>
        <fullName evidence="2">CPBP family intramembrane metalloprotease</fullName>
    </submittedName>
</protein>
<keyword evidence="2" id="KW-0378">Hydrolase</keyword>
<evidence type="ECO:0000313" key="3">
    <source>
        <dbReference type="Proteomes" id="UP001173174"/>
    </source>
</evidence>
<feature type="transmembrane region" description="Helical" evidence="1">
    <location>
        <begin position="55"/>
        <end position="71"/>
    </location>
</feature>
<feature type="transmembrane region" description="Helical" evidence="1">
    <location>
        <begin position="25"/>
        <end position="43"/>
    </location>
</feature>
<reference evidence="2" key="2">
    <citation type="submission" date="2023-03" db="EMBL/GenBank/DDBJ databases">
        <authorList>
            <person name="Zajac M."/>
            <person name="Kwit R."/>
            <person name="Wasyl D."/>
        </authorList>
    </citation>
    <scope>NUCLEOTIDE SEQUENCE</scope>
    <source>
        <strain evidence="2">691B_2</strain>
    </source>
</reference>
<name>A0AAW7KH12_ENTFL</name>
<keyword evidence="1" id="KW-1133">Transmembrane helix</keyword>
<sequence>MTALPSIEALTGMSLIAIKNNEKTLIIFDSILSLIIIIVLSVFYKKIVKKKKQAIFKSLLLAIGMFLFSIIL</sequence>
<keyword evidence="1" id="KW-0472">Membrane</keyword>
<reference evidence="2" key="1">
    <citation type="journal article" date="2023" name="Pathogens">
        <title>Prevalence of Enterococcus spp. and the Whole-Genome Characteristics of Enterococcus faecium and Enterococcus faecalis Strains Isolated from Free-Living Birds in Poland.</title>
        <authorList>
            <person name="Kwit R."/>
            <person name="Zajac M."/>
            <person name="Smialowska-Weglinska A."/>
            <person name="Skarzynska M."/>
            <person name="Bomba A."/>
            <person name="Lalak A."/>
            <person name="Skrzypiec E."/>
            <person name="Wojdat D."/>
            <person name="Koza W."/>
            <person name="Mikos-Wojewoda E."/>
            <person name="Pasim P."/>
            <person name="Skora M."/>
            <person name="Polak M."/>
            <person name="Wiacek J."/>
            <person name="Wasyl D."/>
        </authorList>
    </citation>
    <scope>NUCLEOTIDE SEQUENCE</scope>
    <source>
        <strain evidence="2">691B_2</strain>
    </source>
</reference>
<comment type="caution">
    <text evidence="2">The sequence shown here is derived from an EMBL/GenBank/DDBJ whole genome shotgun (WGS) entry which is preliminary data.</text>
</comment>
<dbReference type="Proteomes" id="UP001173174">
    <property type="component" value="Unassembled WGS sequence"/>
</dbReference>
<dbReference type="EMBL" id="JAREWH010000068">
    <property type="protein sequence ID" value="MDN3193943.1"/>
    <property type="molecule type" value="Genomic_DNA"/>
</dbReference>
<keyword evidence="1" id="KW-0812">Transmembrane</keyword>
<proteinExistence type="predicted"/>
<keyword evidence="2" id="KW-0645">Protease</keyword>
<organism evidence="2 3">
    <name type="scientific">Enterococcus faecalis</name>
    <name type="common">Streptococcus faecalis</name>
    <dbReference type="NCBI Taxonomy" id="1351"/>
    <lineage>
        <taxon>Bacteria</taxon>
        <taxon>Bacillati</taxon>
        <taxon>Bacillota</taxon>
        <taxon>Bacilli</taxon>
        <taxon>Lactobacillales</taxon>
        <taxon>Enterococcaceae</taxon>
        <taxon>Enterococcus</taxon>
    </lineage>
</organism>
<evidence type="ECO:0000313" key="2">
    <source>
        <dbReference type="EMBL" id="MDN3193943.1"/>
    </source>
</evidence>
<evidence type="ECO:0000256" key="1">
    <source>
        <dbReference type="SAM" id="Phobius"/>
    </source>
</evidence>
<keyword evidence="2" id="KW-0482">Metalloprotease</keyword>
<dbReference type="AlphaFoldDB" id="A0AAW7KH12"/>
<accession>A0AAW7KH12</accession>
<dbReference type="GO" id="GO:0008237">
    <property type="term" value="F:metallopeptidase activity"/>
    <property type="evidence" value="ECO:0007669"/>
    <property type="project" value="UniProtKB-KW"/>
</dbReference>
<feature type="non-terminal residue" evidence="2">
    <location>
        <position position="72"/>
    </location>
</feature>